<evidence type="ECO:0000313" key="3">
    <source>
        <dbReference type="EMBL" id="CAE7263940.1"/>
    </source>
</evidence>
<dbReference type="AlphaFoldDB" id="A0A812MFZ9"/>
<feature type="compositionally biased region" description="Basic residues" evidence="1">
    <location>
        <begin position="527"/>
        <end position="536"/>
    </location>
</feature>
<keyword evidence="2" id="KW-0812">Transmembrane</keyword>
<feature type="region of interest" description="Disordered" evidence="1">
    <location>
        <begin position="492"/>
        <end position="560"/>
    </location>
</feature>
<protein>
    <submittedName>
        <fullName evidence="3">Uncharacterized protein</fullName>
    </submittedName>
</protein>
<feature type="transmembrane region" description="Helical" evidence="2">
    <location>
        <begin position="252"/>
        <end position="269"/>
    </location>
</feature>
<organism evidence="3 4">
    <name type="scientific">Symbiodinium natans</name>
    <dbReference type="NCBI Taxonomy" id="878477"/>
    <lineage>
        <taxon>Eukaryota</taxon>
        <taxon>Sar</taxon>
        <taxon>Alveolata</taxon>
        <taxon>Dinophyceae</taxon>
        <taxon>Suessiales</taxon>
        <taxon>Symbiodiniaceae</taxon>
        <taxon>Symbiodinium</taxon>
    </lineage>
</organism>
<accession>A0A812MFZ9</accession>
<keyword evidence="2" id="KW-1133">Transmembrane helix</keyword>
<evidence type="ECO:0000256" key="2">
    <source>
        <dbReference type="SAM" id="Phobius"/>
    </source>
</evidence>
<name>A0A812MFZ9_9DINO</name>
<sequence>METIKGWMERAQNLLNKDQKFILGMLFTACLNWADFVSDWYVILQYGCVLGHDLSTSCDGVDPQAECEVHGWWFGLGLVLLIGSNVVQSALWSFFSSEEVFGRRRIKRMSWCEWMAKLGLLFVMGLCQLHYLVDIQLAVRRGAPSGGDETVGIILRELATKIGESAPQLYLQSYVLFAVGAHGSPMKMFSVVISIMALAHGIIKTMGMFVRDSDVVPLEGFLYRVVAGIWLATDQGLRSAAIALVLSAEARLYGSMLLAAFMALSSGVFYRTNLQDNSSVWRDDMPDTVLVRCLLLLLSLLCGYVVPALWMHDVFHWSQPAFDRVVAIRWVEMAACALLALLLAKNVCGYTPDREVAGLVGLLVFNMLCYFCLRCCFEETGELKWPLLGRRTSEKATEACEPQAEVISISSFQDFAESEEDANARPECKKEELGTSNADFEGVRLPADHEAVPVPEGVSVVLLTGDVAGEGGAEMKPFKGKKKARKIRKVRKTKEVVAESASPGGEAIGKGQFDEEADKSPTSPKGKVAKSGKKSKKEATLTVDETAIGKHQEDAEEDAD</sequence>
<feature type="transmembrane region" description="Helical" evidence="2">
    <location>
        <begin position="21"/>
        <end position="43"/>
    </location>
</feature>
<dbReference type="OrthoDB" id="449131at2759"/>
<reference evidence="3" key="1">
    <citation type="submission" date="2021-02" db="EMBL/GenBank/DDBJ databases">
        <authorList>
            <person name="Dougan E. K."/>
            <person name="Rhodes N."/>
            <person name="Thang M."/>
            <person name="Chan C."/>
        </authorList>
    </citation>
    <scope>NUCLEOTIDE SEQUENCE</scope>
</reference>
<feature type="transmembrane region" description="Helical" evidence="2">
    <location>
        <begin position="215"/>
        <end position="232"/>
    </location>
</feature>
<feature type="transmembrane region" description="Helical" evidence="2">
    <location>
        <begin position="356"/>
        <end position="373"/>
    </location>
</feature>
<proteinExistence type="predicted"/>
<comment type="caution">
    <text evidence="3">The sequence shown here is derived from an EMBL/GenBank/DDBJ whole genome shotgun (WGS) entry which is preliminary data.</text>
</comment>
<evidence type="ECO:0000256" key="1">
    <source>
        <dbReference type="SAM" id="MobiDB-lite"/>
    </source>
</evidence>
<feature type="transmembrane region" description="Helical" evidence="2">
    <location>
        <begin position="186"/>
        <end position="203"/>
    </location>
</feature>
<feature type="transmembrane region" description="Helical" evidence="2">
    <location>
        <begin position="289"/>
        <end position="306"/>
    </location>
</feature>
<feature type="transmembrane region" description="Helical" evidence="2">
    <location>
        <begin position="114"/>
        <end position="133"/>
    </location>
</feature>
<dbReference type="Proteomes" id="UP000604046">
    <property type="component" value="Unassembled WGS sequence"/>
</dbReference>
<feature type="transmembrane region" description="Helical" evidence="2">
    <location>
        <begin position="326"/>
        <end position="344"/>
    </location>
</feature>
<evidence type="ECO:0000313" key="4">
    <source>
        <dbReference type="Proteomes" id="UP000604046"/>
    </source>
</evidence>
<keyword evidence="2" id="KW-0472">Membrane</keyword>
<feature type="transmembrane region" description="Helical" evidence="2">
    <location>
        <begin position="72"/>
        <end position="94"/>
    </location>
</feature>
<gene>
    <name evidence="3" type="ORF">SNAT2548_LOCUS13884</name>
</gene>
<keyword evidence="4" id="KW-1185">Reference proteome</keyword>
<dbReference type="EMBL" id="CAJNDS010001535">
    <property type="protein sequence ID" value="CAE7263940.1"/>
    <property type="molecule type" value="Genomic_DNA"/>
</dbReference>